<proteinExistence type="inferred from homology"/>
<comment type="similarity">
    <text evidence="2">Belongs to the SKP1 family.</text>
</comment>
<evidence type="ECO:0000313" key="6">
    <source>
        <dbReference type="EMBL" id="PKI54791.1"/>
    </source>
</evidence>
<dbReference type="STRING" id="22663.A0A2I0JEW6"/>
<comment type="pathway">
    <text evidence="1">Protein modification; protein ubiquitination.</text>
</comment>
<dbReference type="InterPro" id="IPR001232">
    <property type="entry name" value="SKP1-like"/>
</dbReference>
<dbReference type="InterPro" id="IPR016897">
    <property type="entry name" value="SKP1"/>
</dbReference>
<dbReference type="Proteomes" id="UP000233551">
    <property type="component" value="Unassembled WGS sequence"/>
</dbReference>
<dbReference type="InterPro" id="IPR016073">
    <property type="entry name" value="Skp1_comp_POZ"/>
</dbReference>
<evidence type="ECO:0000313" key="7">
    <source>
        <dbReference type="Proteomes" id="UP000233551"/>
    </source>
</evidence>
<dbReference type="SUPFAM" id="SSF54695">
    <property type="entry name" value="POZ domain"/>
    <property type="match status" value="1"/>
</dbReference>
<dbReference type="InterPro" id="IPR011333">
    <property type="entry name" value="SKP1/BTB/POZ_sf"/>
</dbReference>
<evidence type="ECO:0000256" key="3">
    <source>
        <dbReference type="ARBA" id="ARBA00022786"/>
    </source>
</evidence>
<protein>
    <recommendedName>
        <fullName evidence="5">SKP1 component POZ domain-containing protein</fullName>
    </recommendedName>
</protein>
<dbReference type="SMART" id="SM00512">
    <property type="entry name" value="Skp1"/>
    <property type="match status" value="1"/>
</dbReference>
<dbReference type="Pfam" id="PF03931">
    <property type="entry name" value="Skp1_POZ"/>
    <property type="match status" value="1"/>
</dbReference>
<dbReference type="GO" id="GO:0016567">
    <property type="term" value="P:protein ubiquitination"/>
    <property type="evidence" value="ECO:0007669"/>
    <property type="project" value="UniProtKB-UniPathway"/>
</dbReference>
<feature type="domain" description="SKP1 component POZ" evidence="5">
    <location>
        <begin position="26"/>
        <end position="84"/>
    </location>
</feature>
<evidence type="ECO:0000256" key="1">
    <source>
        <dbReference type="ARBA" id="ARBA00004906"/>
    </source>
</evidence>
<dbReference type="PANTHER" id="PTHR11165">
    <property type="entry name" value="SKP1"/>
    <property type="match status" value="1"/>
</dbReference>
<comment type="caution">
    <text evidence="6">The sequence shown here is derived from an EMBL/GenBank/DDBJ whole genome shotgun (WGS) entry which is preliminary data.</text>
</comment>
<evidence type="ECO:0000256" key="2">
    <source>
        <dbReference type="ARBA" id="ARBA00009993"/>
    </source>
</evidence>
<feature type="region of interest" description="Disordered" evidence="4">
    <location>
        <begin position="1"/>
        <end position="30"/>
    </location>
</feature>
<sequence>MSVSSSNLSPRKDMSVSSLSSASRRKVTLKSSNGETFEVQERIVLKSGTIKQLLEVNAEPKTIPVHNVTGRVLSLVISYLSRHASPVNTAKVLENGDVAFIKVNRSILLELLLVSDLLIRL</sequence>
<dbReference type="GO" id="GO:0006511">
    <property type="term" value="P:ubiquitin-dependent protein catabolic process"/>
    <property type="evidence" value="ECO:0007669"/>
    <property type="project" value="InterPro"/>
</dbReference>
<dbReference type="AlphaFoldDB" id="A0A2I0JEW6"/>
<keyword evidence="3" id="KW-0833">Ubl conjugation pathway</keyword>
<reference evidence="6 7" key="1">
    <citation type="submission" date="2017-11" db="EMBL/GenBank/DDBJ databases">
        <title>De-novo sequencing of pomegranate (Punica granatum L.) genome.</title>
        <authorList>
            <person name="Akparov Z."/>
            <person name="Amiraslanov A."/>
            <person name="Hajiyeva S."/>
            <person name="Abbasov M."/>
            <person name="Kaur K."/>
            <person name="Hamwieh A."/>
            <person name="Solovyev V."/>
            <person name="Salamov A."/>
            <person name="Braich B."/>
            <person name="Kosarev P."/>
            <person name="Mahmoud A."/>
            <person name="Hajiyev E."/>
            <person name="Babayeva S."/>
            <person name="Izzatullayeva V."/>
            <person name="Mammadov A."/>
            <person name="Mammadov A."/>
            <person name="Sharifova S."/>
            <person name="Ojaghi J."/>
            <person name="Eynullazada K."/>
            <person name="Bayramov B."/>
            <person name="Abdulazimova A."/>
            <person name="Shahmuradov I."/>
        </authorList>
    </citation>
    <scope>NUCLEOTIDE SEQUENCE [LARGE SCALE GENOMIC DNA]</scope>
    <source>
        <strain evidence="7">cv. AG2017</strain>
        <tissue evidence="6">Leaf</tissue>
    </source>
</reference>
<name>A0A2I0JEW6_PUNGR</name>
<gene>
    <name evidence="6" type="ORF">CRG98_024805</name>
</gene>
<dbReference type="UniPathway" id="UPA00143"/>
<organism evidence="6 7">
    <name type="scientific">Punica granatum</name>
    <name type="common">Pomegranate</name>
    <dbReference type="NCBI Taxonomy" id="22663"/>
    <lineage>
        <taxon>Eukaryota</taxon>
        <taxon>Viridiplantae</taxon>
        <taxon>Streptophyta</taxon>
        <taxon>Embryophyta</taxon>
        <taxon>Tracheophyta</taxon>
        <taxon>Spermatophyta</taxon>
        <taxon>Magnoliopsida</taxon>
        <taxon>eudicotyledons</taxon>
        <taxon>Gunneridae</taxon>
        <taxon>Pentapetalae</taxon>
        <taxon>rosids</taxon>
        <taxon>malvids</taxon>
        <taxon>Myrtales</taxon>
        <taxon>Lythraceae</taxon>
        <taxon>Punica</taxon>
    </lineage>
</organism>
<evidence type="ECO:0000259" key="5">
    <source>
        <dbReference type="Pfam" id="PF03931"/>
    </source>
</evidence>
<keyword evidence="7" id="KW-1185">Reference proteome</keyword>
<dbReference type="EMBL" id="PGOL01001765">
    <property type="protein sequence ID" value="PKI54791.1"/>
    <property type="molecule type" value="Genomic_DNA"/>
</dbReference>
<dbReference type="Gene3D" id="3.30.710.10">
    <property type="entry name" value="Potassium Channel Kv1.1, Chain A"/>
    <property type="match status" value="1"/>
</dbReference>
<dbReference type="GO" id="GO:0009867">
    <property type="term" value="P:jasmonic acid mediated signaling pathway"/>
    <property type="evidence" value="ECO:0007669"/>
    <property type="project" value="UniProtKB-ARBA"/>
</dbReference>
<evidence type="ECO:0000256" key="4">
    <source>
        <dbReference type="SAM" id="MobiDB-lite"/>
    </source>
</evidence>
<accession>A0A2I0JEW6</accession>